<reference evidence="1 2" key="1">
    <citation type="submission" date="2023-11" db="EMBL/GenBank/DDBJ databases">
        <title>MicrobeMod: A computational toolkit for identifying prokaryotic methylation and restriction-modification with nanopore sequencing.</title>
        <authorList>
            <person name="Crits-Christoph A."/>
            <person name="Kang S.C."/>
            <person name="Lee H."/>
            <person name="Ostrov N."/>
        </authorList>
    </citation>
    <scope>NUCLEOTIDE SEQUENCE [LARGE SCALE GENOMIC DNA]</scope>
    <source>
        <strain evidence="1 2">ATCC 23090</strain>
    </source>
</reference>
<gene>
    <name evidence="1" type="ORF">SR876_16050</name>
</gene>
<proteinExistence type="predicted"/>
<name>A0ABZ0XQR4_9BACT</name>
<evidence type="ECO:0000313" key="1">
    <source>
        <dbReference type="EMBL" id="WQG93034.1"/>
    </source>
</evidence>
<evidence type="ECO:0008006" key="3">
    <source>
        <dbReference type="Google" id="ProtNLM"/>
    </source>
</evidence>
<protein>
    <recommendedName>
        <fullName evidence="3">PIN domain-containing protein</fullName>
    </recommendedName>
</protein>
<evidence type="ECO:0000313" key="2">
    <source>
        <dbReference type="Proteomes" id="UP001326715"/>
    </source>
</evidence>
<organism evidence="1 2">
    <name type="scientific">Chitinophaga sancti</name>
    <dbReference type="NCBI Taxonomy" id="1004"/>
    <lineage>
        <taxon>Bacteria</taxon>
        <taxon>Pseudomonadati</taxon>
        <taxon>Bacteroidota</taxon>
        <taxon>Chitinophagia</taxon>
        <taxon>Chitinophagales</taxon>
        <taxon>Chitinophagaceae</taxon>
        <taxon>Chitinophaga</taxon>
    </lineage>
</organism>
<dbReference type="RefSeq" id="WP_072360854.1">
    <property type="nucleotide sequence ID" value="NZ_CP139972.1"/>
</dbReference>
<keyword evidence="2" id="KW-1185">Reference proteome</keyword>
<dbReference type="EMBL" id="CP140154">
    <property type="protein sequence ID" value="WQG93034.1"/>
    <property type="molecule type" value="Genomic_DNA"/>
</dbReference>
<sequence>MQPLMVPYLYLIQTKNSSNALKLAAKYIAGGTSTNGSQADAVHIATATLQGANLVASWNFKHMVNTDKIRLYNTINLNEGYRTIDIKTPREIINP</sequence>
<dbReference type="Proteomes" id="UP001326715">
    <property type="component" value="Chromosome"/>
</dbReference>
<accession>A0ABZ0XQR4</accession>